<reference evidence="1" key="1">
    <citation type="submission" date="2021-03" db="EMBL/GenBank/DDBJ databases">
        <title>Draft genome sequence of rust myrtle Austropuccinia psidii MF-1, a brazilian biotype.</title>
        <authorList>
            <person name="Quecine M.C."/>
            <person name="Pachon D.M.R."/>
            <person name="Bonatelli M.L."/>
            <person name="Correr F.H."/>
            <person name="Franceschini L.M."/>
            <person name="Leite T.F."/>
            <person name="Margarido G.R.A."/>
            <person name="Almeida C.A."/>
            <person name="Ferrarezi J.A."/>
            <person name="Labate C.A."/>
        </authorList>
    </citation>
    <scope>NUCLEOTIDE SEQUENCE</scope>
    <source>
        <strain evidence="1">MF-1</strain>
    </source>
</reference>
<name>A0A9Q3EU65_9BASI</name>
<organism evidence="1 2">
    <name type="scientific">Austropuccinia psidii MF-1</name>
    <dbReference type="NCBI Taxonomy" id="1389203"/>
    <lineage>
        <taxon>Eukaryota</taxon>
        <taxon>Fungi</taxon>
        <taxon>Dikarya</taxon>
        <taxon>Basidiomycota</taxon>
        <taxon>Pucciniomycotina</taxon>
        <taxon>Pucciniomycetes</taxon>
        <taxon>Pucciniales</taxon>
        <taxon>Sphaerophragmiaceae</taxon>
        <taxon>Austropuccinia</taxon>
    </lineage>
</organism>
<dbReference type="AlphaFoldDB" id="A0A9Q3EU65"/>
<accession>A0A9Q3EU65</accession>
<evidence type="ECO:0000313" key="2">
    <source>
        <dbReference type="Proteomes" id="UP000765509"/>
    </source>
</evidence>
<dbReference type="Proteomes" id="UP000765509">
    <property type="component" value="Unassembled WGS sequence"/>
</dbReference>
<gene>
    <name evidence="1" type="ORF">O181_068091</name>
</gene>
<dbReference type="EMBL" id="AVOT02034307">
    <property type="protein sequence ID" value="MBW0528376.1"/>
    <property type="molecule type" value="Genomic_DNA"/>
</dbReference>
<comment type="caution">
    <text evidence="1">The sequence shown here is derived from an EMBL/GenBank/DDBJ whole genome shotgun (WGS) entry which is preliminary data.</text>
</comment>
<protein>
    <submittedName>
        <fullName evidence="1">Uncharacterized protein</fullName>
    </submittedName>
</protein>
<sequence length="145" mass="16168">MPINLDAIFSSETPRLLNSAVKDGSECSSDNQEDFFSFQNNSYLSVEAPAVLTTSICKKTKILNLPKGWVMDLVPNKSPKDISATADTENIISVMRRTVNMVVPLEGAPSTYYQAMSHTNSYLWREAIINELASRGENSFWRLVS</sequence>
<keyword evidence="2" id="KW-1185">Reference proteome</keyword>
<proteinExistence type="predicted"/>
<evidence type="ECO:0000313" key="1">
    <source>
        <dbReference type="EMBL" id="MBW0528376.1"/>
    </source>
</evidence>